<keyword evidence="4 12" id="KW-0894">Sodium channel</keyword>
<evidence type="ECO:0000256" key="4">
    <source>
        <dbReference type="ARBA" id="ARBA00022461"/>
    </source>
</evidence>
<name>A0AAV2REN6_MEGNR</name>
<evidence type="ECO:0000313" key="13">
    <source>
        <dbReference type="EMBL" id="CAL4121652.1"/>
    </source>
</evidence>
<keyword evidence="11 12" id="KW-0407">Ion channel</keyword>
<evidence type="ECO:0000256" key="10">
    <source>
        <dbReference type="ARBA" id="ARBA00023201"/>
    </source>
</evidence>
<keyword evidence="10 12" id="KW-0739">Sodium transport</keyword>
<keyword evidence="3 12" id="KW-0813">Transport</keyword>
<dbReference type="GO" id="GO:0015280">
    <property type="term" value="F:ligand-gated sodium channel activity"/>
    <property type="evidence" value="ECO:0007669"/>
    <property type="project" value="TreeGrafter"/>
</dbReference>
<evidence type="ECO:0000313" key="14">
    <source>
        <dbReference type="Proteomes" id="UP001497623"/>
    </source>
</evidence>
<dbReference type="EMBL" id="CAXKWB010019067">
    <property type="protein sequence ID" value="CAL4121652.1"/>
    <property type="molecule type" value="Genomic_DNA"/>
</dbReference>
<evidence type="ECO:0000256" key="9">
    <source>
        <dbReference type="ARBA" id="ARBA00023136"/>
    </source>
</evidence>
<dbReference type="GO" id="GO:0005886">
    <property type="term" value="C:plasma membrane"/>
    <property type="evidence" value="ECO:0007669"/>
    <property type="project" value="TreeGrafter"/>
</dbReference>
<evidence type="ECO:0000256" key="7">
    <source>
        <dbReference type="ARBA" id="ARBA00023053"/>
    </source>
</evidence>
<keyword evidence="5 12" id="KW-0812">Transmembrane</keyword>
<keyword evidence="6" id="KW-1133">Transmembrane helix</keyword>
<evidence type="ECO:0000256" key="2">
    <source>
        <dbReference type="ARBA" id="ARBA00007193"/>
    </source>
</evidence>
<evidence type="ECO:0000256" key="12">
    <source>
        <dbReference type="RuleBase" id="RU000679"/>
    </source>
</evidence>
<gene>
    <name evidence="13" type="ORF">MNOR_LOCUS22534</name>
</gene>
<dbReference type="AlphaFoldDB" id="A0AAV2REN6"/>
<proteinExistence type="inferred from homology"/>
<dbReference type="Pfam" id="PF00858">
    <property type="entry name" value="ASC"/>
    <property type="match status" value="1"/>
</dbReference>
<evidence type="ECO:0000256" key="8">
    <source>
        <dbReference type="ARBA" id="ARBA00023065"/>
    </source>
</evidence>
<protein>
    <recommendedName>
        <fullName evidence="15">Amiloride-sensitive sodium channel</fullName>
    </recommendedName>
</protein>
<keyword evidence="9" id="KW-0472">Membrane</keyword>
<comment type="subcellular location">
    <subcellularLocation>
        <location evidence="1">Membrane</location>
        <topology evidence="1">Multi-pass membrane protein</topology>
    </subcellularLocation>
</comment>
<keyword evidence="7" id="KW-0915">Sodium</keyword>
<feature type="non-terminal residue" evidence="13">
    <location>
        <position position="390"/>
    </location>
</feature>
<accession>A0AAV2REN6</accession>
<dbReference type="PANTHER" id="PTHR11690:SF300">
    <property type="entry name" value="PICKPOCKET PROTEIN 19"/>
    <property type="match status" value="1"/>
</dbReference>
<comment type="caution">
    <text evidence="13">The sequence shown here is derived from an EMBL/GenBank/DDBJ whole genome shotgun (WGS) entry which is preliminary data.</text>
</comment>
<reference evidence="13 14" key="1">
    <citation type="submission" date="2024-05" db="EMBL/GenBank/DDBJ databases">
        <authorList>
            <person name="Wallberg A."/>
        </authorList>
    </citation>
    <scope>NUCLEOTIDE SEQUENCE [LARGE SCALE GENOMIC DNA]</scope>
</reference>
<comment type="similarity">
    <text evidence="2 12">Belongs to the amiloride-sensitive sodium channel (TC 1.A.6) family.</text>
</comment>
<evidence type="ECO:0000256" key="6">
    <source>
        <dbReference type="ARBA" id="ARBA00022989"/>
    </source>
</evidence>
<evidence type="ECO:0000256" key="3">
    <source>
        <dbReference type="ARBA" id="ARBA00022448"/>
    </source>
</evidence>
<keyword evidence="14" id="KW-1185">Reference proteome</keyword>
<evidence type="ECO:0000256" key="5">
    <source>
        <dbReference type="ARBA" id="ARBA00022692"/>
    </source>
</evidence>
<sequence>QTSSMLENYFTYPVNVDVKVISNASLPMPAVTICPHTIINVDENPSLVRAVFEERTGENFTDLETAKAKLSNLLDIKTYWDLLTWNMSNMIDECYLGRNKTCLKQGKFREVYTMNGPCLSYFGEPTRLAGAYHGIYLKLKNPEYKPGMKLGKEIPRGWTVVVHDPVEDPSLIVKTHGYFVSYNWNKDISVSLKEFHSLDSSRKHCQTEPGVSSSRCLNECFSTVFAKQMRCRLPFMYPKIEVAYCKGQRNLARAERLLDSMLLRGEWMPLECKCTQPCHRFIYEYKGDTTDNRDDDMGKVERLVIERLCVSVHPSVRLYVNAALMEELSGILGIIQLLTAVEVIEFIIAATIRLFNSRINKGNDSSYLNRTNDISIHREFTESSEKFFDK</sequence>
<feature type="non-terminal residue" evidence="13">
    <location>
        <position position="1"/>
    </location>
</feature>
<evidence type="ECO:0008006" key="15">
    <source>
        <dbReference type="Google" id="ProtNLM"/>
    </source>
</evidence>
<organism evidence="13 14">
    <name type="scientific">Meganyctiphanes norvegica</name>
    <name type="common">Northern krill</name>
    <name type="synonym">Thysanopoda norvegica</name>
    <dbReference type="NCBI Taxonomy" id="48144"/>
    <lineage>
        <taxon>Eukaryota</taxon>
        <taxon>Metazoa</taxon>
        <taxon>Ecdysozoa</taxon>
        <taxon>Arthropoda</taxon>
        <taxon>Crustacea</taxon>
        <taxon>Multicrustacea</taxon>
        <taxon>Malacostraca</taxon>
        <taxon>Eumalacostraca</taxon>
        <taxon>Eucarida</taxon>
        <taxon>Euphausiacea</taxon>
        <taxon>Euphausiidae</taxon>
        <taxon>Meganyctiphanes</taxon>
    </lineage>
</organism>
<dbReference type="PANTHER" id="PTHR11690">
    <property type="entry name" value="AMILORIDE-SENSITIVE SODIUM CHANNEL-RELATED"/>
    <property type="match status" value="1"/>
</dbReference>
<evidence type="ECO:0000256" key="11">
    <source>
        <dbReference type="ARBA" id="ARBA00023303"/>
    </source>
</evidence>
<dbReference type="Proteomes" id="UP001497623">
    <property type="component" value="Unassembled WGS sequence"/>
</dbReference>
<evidence type="ECO:0000256" key="1">
    <source>
        <dbReference type="ARBA" id="ARBA00004141"/>
    </source>
</evidence>
<dbReference type="InterPro" id="IPR001873">
    <property type="entry name" value="ENaC"/>
</dbReference>
<keyword evidence="8 12" id="KW-0406">Ion transport</keyword>